<evidence type="ECO:0000313" key="2">
    <source>
        <dbReference type="Proteomes" id="UP000199184"/>
    </source>
</evidence>
<keyword evidence="2" id="KW-1185">Reference proteome</keyword>
<reference evidence="2" key="1">
    <citation type="submission" date="2016-08" db="EMBL/GenBank/DDBJ databases">
        <authorList>
            <person name="Varghese N."/>
            <person name="Submissions Spin"/>
        </authorList>
    </citation>
    <scope>NUCLEOTIDE SEQUENCE [LARGE SCALE GENOMIC DNA]</scope>
    <source>
        <strain evidence="2">ERR11</strain>
    </source>
</reference>
<dbReference type="AlphaFoldDB" id="A0A1C3XUW3"/>
<organism evidence="1 2">
    <name type="scientific">Bradyrhizobium shewense</name>
    <dbReference type="NCBI Taxonomy" id="1761772"/>
    <lineage>
        <taxon>Bacteria</taxon>
        <taxon>Pseudomonadati</taxon>
        <taxon>Pseudomonadota</taxon>
        <taxon>Alphaproteobacteria</taxon>
        <taxon>Hyphomicrobiales</taxon>
        <taxon>Nitrobacteraceae</taxon>
        <taxon>Bradyrhizobium</taxon>
    </lineage>
</organism>
<accession>A0A1C3XUW3</accession>
<proteinExistence type="predicted"/>
<name>A0A1C3XUW3_9BRAD</name>
<dbReference type="Proteomes" id="UP000199184">
    <property type="component" value="Unassembled WGS sequence"/>
</dbReference>
<gene>
    <name evidence="1" type="ORF">GA0061098_10709</name>
</gene>
<sequence length="111" mass="12646">MSENHYDVQLEELKQRSVDRLLCADVFDLPAFQALYIHLWHKARGLTNEYAISKQILACIRSASAAIDSRAEYLPSVREHQSMSRDFDSMLDRIIAGEIEGDRSPGVPRVI</sequence>
<dbReference type="EMBL" id="FMAI01000070">
    <property type="protein sequence ID" value="SCB56063.1"/>
    <property type="molecule type" value="Genomic_DNA"/>
</dbReference>
<evidence type="ECO:0000313" key="1">
    <source>
        <dbReference type="EMBL" id="SCB56063.1"/>
    </source>
</evidence>
<protein>
    <submittedName>
        <fullName evidence="1">Uncharacterized protein</fullName>
    </submittedName>
</protein>